<evidence type="ECO:0000256" key="1">
    <source>
        <dbReference type="SAM" id="SignalP"/>
    </source>
</evidence>
<comment type="caution">
    <text evidence="2">The sequence shown here is derived from an EMBL/GenBank/DDBJ whole genome shotgun (WGS) entry which is preliminary data.</text>
</comment>
<protein>
    <recommendedName>
        <fullName evidence="4">Capsule assembly Wzi family protein</fullName>
    </recommendedName>
</protein>
<dbReference type="Proteomes" id="UP001236507">
    <property type="component" value="Unassembled WGS sequence"/>
</dbReference>
<dbReference type="RefSeq" id="WP_283345436.1">
    <property type="nucleotide sequence ID" value="NZ_JASHIF010000014.1"/>
</dbReference>
<dbReference type="InterPro" id="IPR038636">
    <property type="entry name" value="Wzi_sf"/>
</dbReference>
<reference evidence="2 3" key="1">
    <citation type="submission" date="2023-05" db="EMBL/GenBank/DDBJ databases">
        <title>Novel species of genus Flectobacillus isolated from stream in China.</title>
        <authorList>
            <person name="Lu H."/>
        </authorList>
    </citation>
    <scope>NUCLEOTIDE SEQUENCE [LARGE SCALE GENOMIC DNA]</scope>
    <source>
        <strain evidence="2 3">KCTC 42575</strain>
    </source>
</reference>
<accession>A0ABT6YB97</accession>
<keyword evidence="3" id="KW-1185">Reference proteome</keyword>
<evidence type="ECO:0008006" key="4">
    <source>
        <dbReference type="Google" id="ProtNLM"/>
    </source>
</evidence>
<evidence type="ECO:0000313" key="3">
    <source>
        <dbReference type="Proteomes" id="UP001236507"/>
    </source>
</evidence>
<feature type="chain" id="PRO_5047058640" description="Capsule assembly Wzi family protein" evidence="1">
    <location>
        <begin position="23"/>
        <end position="580"/>
    </location>
</feature>
<proteinExistence type="predicted"/>
<dbReference type="Gene3D" id="2.40.160.130">
    <property type="entry name" value="Capsule assembly protein Wzi"/>
    <property type="match status" value="1"/>
</dbReference>
<evidence type="ECO:0000313" key="2">
    <source>
        <dbReference type="EMBL" id="MDI9860853.1"/>
    </source>
</evidence>
<keyword evidence="1" id="KW-0732">Signal</keyword>
<sequence length="580" mass="66727">MFSQRLLGLIFFMFAVITSSQAQSVFVPLNADYYDLLDRYEIKYGRLSKTFHTGIKPYTRRDIAQFIETIAQDTSLHADAIDQFNFNYFKNDNWEWVSEETDSSKKSLWKYFYKKPSDAYSVHNDDIDLHINPVMNVQIGSISGGNQSFYSLNTRGIEIRGMINSKIGFYTYMTDNISRVPDYIKGYADYFNQNTPTTATQIAGMPGEGLTKYFKKDPLTTDFFSARAYLTFQATKNIGIQFGHDKNIIGNGFRSMILSDNAAPYLFLKLTTQIGAFQYQNLFAELINPGRISPDQTFPKKYMAMHHLSINVTPKLNIGLTESVIFKRDSTNGVGGFELNYLNPVIFYRFVESFQGSGDNALVGLDFKYNFAKKFSLYGQFMLDEFIIKEIFSNTGSWTNKYGAQLGLKYIDVLGIKHLDYFGEYNVARPYTYSHSYTGLSYSHYNQALAHPLGANFYEWTHTLRAQPVPKLQLVSRLIFASYGDDSNGTNWGRNILLDYNSRSRWVLYKDDEGNTLGQGVASQHLTFDIRASYQFKHNFFVDLHYLHRDFKSQQSNLNNVTNLLSIGLRWNTADRGQYY</sequence>
<name>A0ABT6YB97_9BACT</name>
<organism evidence="2 3">
    <name type="scientific">Flectobacillus roseus</name>
    <dbReference type="NCBI Taxonomy" id="502259"/>
    <lineage>
        <taxon>Bacteria</taxon>
        <taxon>Pseudomonadati</taxon>
        <taxon>Bacteroidota</taxon>
        <taxon>Cytophagia</taxon>
        <taxon>Cytophagales</taxon>
        <taxon>Flectobacillaceae</taxon>
        <taxon>Flectobacillus</taxon>
    </lineage>
</organism>
<gene>
    <name evidence="2" type="ORF">QM524_16675</name>
</gene>
<dbReference type="EMBL" id="JASHIF010000014">
    <property type="protein sequence ID" value="MDI9860853.1"/>
    <property type="molecule type" value="Genomic_DNA"/>
</dbReference>
<feature type="signal peptide" evidence="1">
    <location>
        <begin position="1"/>
        <end position="22"/>
    </location>
</feature>